<gene>
    <name evidence="1" type="primary">B1121A12.7</name>
</gene>
<organism evidence="1 2">
    <name type="scientific">Oryza sativa subsp. japonica</name>
    <name type="common">Rice</name>
    <dbReference type="NCBI Taxonomy" id="39947"/>
    <lineage>
        <taxon>Eukaryota</taxon>
        <taxon>Viridiplantae</taxon>
        <taxon>Streptophyta</taxon>
        <taxon>Embryophyta</taxon>
        <taxon>Tracheophyta</taxon>
        <taxon>Spermatophyta</taxon>
        <taxon>Magnoliopsida</taxon>
        <taxon>Liliopsida</taxon>
        <taxon>Poales</taxon>
        <taxon>Poaceae</taxon>
        <taxon>BOP clade</taxon>
        <taxon>Oryzoideae</taxon>
        <taxon>Oryzeae</taxon>
        <taxon>Oryzinae</taxon>
        <taxon>Oryza</taxon>
        <taxon>Oryza sativa</taxon>
    </lineage>
</organism>
<dbReference type="AlphaFoldDB" id="Q6Z346"/>
<protein>
    <submittedName>
        <fullName evidence="1">Uncharacterized protein</fullName>
    </submittedName>
</protein>
<dbReference type="EMBL" id="AP005284">
    <property type="protein sequence ID" value="BAD16078.1"/>
    <property type="molecule type" value="Genomic_DNA"/>
</dbReference>
<reference evidence="2" key="2">
    <citation type="journal article" date="2008" name="Nucleic Acids Res.">
        <title>The rice annotation project database (RAP-DB): 2008 update.</title>
        <authorList>
            <consortium name="The rice annotation project (RAP)"/>
        </authorList>
    </citation>
    <scope>GENOME REANNOTATION</scope>
    <source>
        <strain evidence="2">cv. Nipponbare</strain>
    </source>
</reference>
<name>Q6Z346_ORYSJ</name>
<sequence>MAVPVAGSGEAATPAGGALSALALVFEVGVMACIAPEVVLSDGAGSRCKEYAVSAKIVEVEECQCFPDCHFSSVKIMMPNLS</sequence>
<dbReference type="Proteomes" id="UP000000763">
    <property type="component" value="Chromosome 2"/>
</dbReference>
<evidence type="ECO:0000313" key="2">
    <source>
        <dbReference type="Proteomes" id="UP000000763"/>
    </source>
</evidence>
<accession>Q6Z346</accession>
<proteinExistence type="predicted"/>
<evidence type="ECO:0000313" key="1">
    <source>
        <dbReference type="EMBL" id="BAD16078.1"/>
    </source>
</evidence>
<reference evidence="2" key="1">
    <citation type="journal article" date="2005" name="Nature">
        <title>The map-based sequence of the rice genome.</title>
        <authorList>
            <consortium name="International rice genome sequencing project (IRGSP)"/>
            <person name="Matsumoto T."/>
            <person name="Wu J."/>
            <person name="Kanamori H."/>
            <person name="Katayose Y."/>
            <person name="Fujisawa M."/>
            <person name="Namiki N."/>
            <person name="Mizuno H."/>
            <person name="Yamamoto K."/>
            <person name="Antonio B.A."/>
            <person name="Baba T."/>
            <person name="Sakata K."/>
            <person name="Nagamura Y."/>
            <person name="Aoki H."/>
            <person name="Arikawa K."/>
            <person name="Arita K."/>
            <person name="Bito T."/>
            <person name="Chiden Y."/>
            <person name="Fujitsuka N."/>
            <person name="Fukunaka R."/>
            <person name="Hamada M."/>
            <person name="Harada C."/>
            <person name="Hayashi A."/>
            <person name="Hijishita S."/>
            <person name="Honda M."/>
            <person name="Hosokawa S."/>
            <person name="Ichikawa Y."/>
            <person name="Idonuma A."/>
            <person name="Iijima M."/>
            <person name="Ikeda M."/>
            <person name="Ikeno M."/>
            <person name="Ito K."/>
            <person name="Ito S."/>
            <person name="Ito T."/>
            <person name="Ito Y."/>
            <person name="Ito Y."/>
            <person name="Iwabuchi A."/>
            <person name="Kamiya K."/>
            <person name="Karasawa W."/>
            <person name="Kurita K."/>
            <person name="Katagiri S."/>
            <person name="Kikuta A."/>
            <person name="Kobayashi H."/>
            <person name="Kobayashi N."/>
            <person name="Machita K."/>
            <person name="Maehara T."/>
            <person name="Masukawa M."/>
            <person name="Mizubayashi T."/>
            <person name="Mukai Y."/>
            <person name="Nagasaki H."/>
            <person name="Nagata Y."/>
            <person name="Naito S."/>
            <person name="Nakashima M."/>
            <person name="Nakama Y."/>
            <person name="Nakamichi Y."/>
            <person name="Nakamura M."/>
            <person name="Meguro A."/>
            <person name="Negishi M."/>
            <person name="Ohta I."/>
            <person name="Ohta T."/>
            <person name="Okamoto M."/>
            <person name="Ono N."/>
            <person name="Saji S."/>
            <person name="Sakaguchi M."/>
            <person name="Sakai K."/>
            <person name="Shibata M."/>
            <person name="Shimokawa T."/>
            <person name="Song J."/>
            <person name="Takazaki Y."/>
            <person name="Terasawa K."/>
            <person name="Tsugane M."/>
            <person name="Tsuji K."/>
            <person name="Ueda S."/>
            <person name="Waki K."/>
            <person name="Yamagata H."/>
            <person name="Yamamoto M."/>
            <person name="Yamamoto S."/>
            <person name="Yamane H."/>
            <person name="Yoshiki S."/>
            <person name="Yoshihara R."/>
            <person name="Yukawa K."/>
            <person name="Zhong H."/>
            <person name="Yano M."/>
            <person name="Yuan Q."/>
            <person name="Ouyang S."/>
            <person name="Liu J."/>
            <person name="Jones K.M."/>
            <person name="Gansberger K."/>
            <person name="Moffat K."/>
            <person name="Hill J."/>
            <person name="Bera J."/>
            <person name="Fadrosh D."/>
            <person name="Jin S."/>
            <person name="Johri S."/>
            <person name="Kim M."/>
            <person name="Overton L."/>
            <person name="Reardon M."/>
            <person name="Tsitrin T."/>
            <person name="Vuong H."/>
            <person name="Weaver B."/>
            <person name="Ciecko A."/>
            <person name="Tallon L."/>
            <person name="Jackson J."/>
            <person name="Pai G."/>
            <person name="Aken S.V."/>
            <person name="Utterback T."/>
            <person name="Reidmuller S."/>
            <person name="Feldblyum T."/>
            <person name="Hsiao J."/>
            <person name="Zismann V."/>
            <person name="Iobst S."/>
            <person name="de Vazeille A.R."/>
            <person name="Buell C.R."/>
            <person name="Ying K."/>
            <person name="Li Y."/>
            <person name="Lu T."/>
            <person name="Huang Y."/>
            <person name="Zhao Q."/>
            <person name="Feng Q."/>
            <person name="Zhang L."/>
            <person name="Zhu J."/>
            <person name="Weng Q."/>
            <person name="Mu J."/>
            <person name="Lu Y."/>
            <person name="Fan D."/>
            <person name="Liu Y."/>
            <person name="Guan J."/>
            <person name="Zhang Y."/>
            <person name="Yu S."/>
            <person name="Liu X."/>
            <person name="Zhang Y."/>
            <person name="Hong G."/>
            <person name="Han B."/>
            <person name="Choisne N."/>
            <person name="Demange N."/>
            <person name="Orjeda G."/>
            <person name="Samain S."/>
            <person name="Cattolico L."/>
            <person name="Pelletier E."/>
            <person name="Couloux A."/>
            <person name="Segurens B."/>
            <person name="Wincker P."/>
            <person name="D'Hont A."/>
            <person name="Scarpelli C."/>
            <person name="Weissenbach J."/>
            <person name="Salanoubat M."/>
            <person name="Quetier F."/>
            <person name="Yu Y."/>
            <person name="Kim H.R."/>
            <person name="Rambo T."/>
            <person name="Currie J."/>
            <person name="Collura K."/>
            <person name="Luo M."/>
            <person name="Yang T."/>
            <person name="Ammiraju J.S.S."/>
            <person name="Engler F."/>
            <person name="Soderlund C."/>
            <person name="Wing R.A."/>
            <person name="Palmer L.E."/>
            <person name="de la Bastide M."/>
            <person name="Spiegel L."/>
            <person name="Nascimento L."/>
            <person name="Zutavern T."/>
            <person name="O'Shaughnessy A."/>
            <person name="Dike S."/>
            <person name="Dedhia N."/>
            <person name="Preston R."/>
            <person name="Balija V."/>
            <person name="McCombie W.R."/>
            <person name="Chow T."/>
            <person name="Chen H."/>
            <person name="Chung M."/>
            <person name="Chen C."/>
            <person name="Shaw J."/>
            <person name="Wu H."/>
            <person name="Hsiao K."/>
            <person name="Chao Y."/>
            <person name="Chu M."/>
            <person name="Cheng C."/>
            <person name="Hour A."/>
            <person name="Lee P."/>
            <person name="Lin S."/>
            <person name="Lin Y."/>
            <person name="Liou J."/>
            <person name="Liu S."/>
            <person name="Hsing Y."/>
            <person name="Raghuvanshi S."/>
            <person name="Mohanty A."/>
            <person name="Bharti A.K."/>
            <person name="Gaur A."/>
            <person name="Gupta V."/>
            <person name="Kumar D."/>
            <person name="Ravi V."/>
            <person name="Vij S."/>
            <person name="Kapur A."/>
            <person name="Khurana P."/>
            <person name="Khurana P."/>
            <person name="Khurana J.P."/>
            <person name="Tyagi A.K."/>
            <person name="Gaikwad K."/>
            <person name="Singh A."/>
            <person name="Dalal V."/>
            <person name="Srivastava S."/>
            <person name="Dixit A."/>
            <person name="Pal A.K."/>
            <person name="Ghazi I.A."/>
            <person name="Yadav M."/>
            <person name="Pandit A."/>
            <person name="Bhargava A."/>
            <person name="Sureshbabu K."/>
            <person name="Batra K."/>
            <person name="Sharma T.R."/>
            <person name="Mohapatra T."/>
            <person name="Singh N.K."/>
            <person name="Messing J."/>
            <person name="Nelson A.B."/>
            <person name="Fuks G."/>
            <person name="Kavchok S."/>
            <person name="Keizer G."/>
            <person name="Linton E."/>
            <person name="Llaca V."/>
            <person name="Song R."/>
            <person name="Tanyolac B."/>
            <person name="Young S."/>
            <person name="Ho-Il K."/>
            <person name="Hahn J.H."/>
            <person name="Sangsakoo G."/>
            <person name="Vanavichit A."/>
            <person name="de Mattos Luiz.A.T."/>
            <person name="Zimmer P.D."/>
            <person name="Malone G."/>
            <person name="Dellagostin O."/>
            <person name="de Oliveira A.C."/>
            <person name="Bevan M."/>
            <person name="Bancroft I."/>
            <person name="Minx P."/>
            <person name="Cordum H."/>
            <person name="Wilson R."/>
            <person name="Cheng Z."/>
            <person name="Jin W."/>
            <person name="Jiang J."/>
            <person name="Leong S.A."/>
            <person name="Iwama H."/>
            <person name="Gojobori T."/>
            <person name="Itoh T."/>
            <person name="Niimura Y."/>
            <person name="Fujii Y."/>
            <person name="Habara T."/>
            <person name="Sakai H."/>
            <person name="Sato Y."/>
            <person name="Wilson G."/>
            <person name="Kumar K."/>
            <person name="McCouch S."/>
            <person name="Juretic N."/>
            <person name="Hoen D."/>
            <person name="Wright S."/>
            <person name="Bruskiewich R."/>
            <person name="Bureau T."/>
            <person name="Miyao A."/>
            <person name="Hirochika H."/>
            <person name="Nishikawa T."/>
            <person name="Kadowaki K."/>
            <person name="Sugiura M."/>
            <person name="Burr B."/>
            <person name="Sasaki T."/>
        </authorList>
    </citation>
    <scope>NUCLEOTIDE SEQUENCE [LARGE SCALE GENOMIC DNA]</scope>
    <source>
        <strain evidence="2">cv. Nipponbare</strain>
    </source>
</reference>